<evidence type="ECO:0000313" key="2">
    <source>
        <dbReference type="EMBL" id="ODN05124.1"/>
    </source>
</evidence>
<name>A0A1D2NIP1_ORCCI</name>
<keyword evidence="3" id="KW-1185">Reference proteome</keyword>
<keyword evidence="1" id="KW-0732">Signal</keyword>
<dbReference type="Proteomes" id="UP000094527">
    <property type="component" value="Unassembled WGS sequence"/>
</dbReference>
<dbReference type="AlphaFoldDB" id="A0A1D2NIP1"/>
<feature type="chain" id="PRO_5008905611" evidence="1">
    <location>
        <begin position="20"/>
        <end position="49"/>
    </location>
</feature>
<dbReference type="EMBL" id="LJIJ01000029">
    <property type="protein sequence ID" value="ODN05124.1"/>
    <property type="molecule type" value="Genomic_DNA"/>
</dbReference>
<gene>
    <name evidence="2" type="ORF">Ocin01_01527</name>
</gene>
<reference evidence="2 3" key="1">
    <citation type="journal article" date="2016" name="Genome Biol. Evol.">
        <title>Gene Family Evolution Reflects Adaptation to Soil Environmental Stressors in the Genome of the Collembolan Orchesella cincta.</title>
        <authorList>
            <person name="Faddeeva-Vakhrusheva A."/>
            <person name="Derks M.F."/>
            <person name="Anvar S.Y."/>
            <person name="Agamennone V."/>
            <person name="Suring W."/>
            <person name="Smit S."/>
            <person name="van Straalen N.M."/>
            <person name="Roelofs D."/>
        </authorList>
    </citation>
    <scope>NUCLEOTIDE SEQUENCE [LARGE SCALE GENOMIC DNA]</scope>
    <source>
        <tissue evidence="2">Mixed pool</tissue>
    </source>
</reference>
<comment type="caution">
    <text evidence="2">The sequence shown here is derived from an EMBL/GenBank/DDBJ whole genome shotgun (WGS) entry which is preliminary data.</text>
</comment>
<feature type="signal peptide" evidence="1">
    <location>
        <begin position="1"/>
        <end position="19"/>
    </location>
</feature>
<proteinExistence type="predicted"/>
<protein>
    <submittedName>
        <fullName evidence="2">Uncharacterized protein</fullName>
    </submittedName>
</protein>
<sequence length="49" mass="4983">MSKLFAFFLLVALFAVASAQVVYTGGIGGVPVGLGYGVPVGVGGYIYKK</sequence>
<organism evidence="2 3">
    <name type="scientific">Orchesella cincta</name>
    <name type="common">Springtail</name>
    <name type="synonym">Podura cincta</name>
    <dbReference type="NCBI Taxonomy" id="48709"/>
    <lineage>
        <taxon>Eukaryota</taxon>
        <taxon>Metazoa</taxon>
        <taxon>Ecdysozoa</taxon>
        <taxon>Arthropoda</taxon>
        <taxon>Hexapoda</taxon>
        <taxon>Collembola</taxon>
        <taxon>Entomobryomorpha</taxon>
        <taxon>Entomobryoidea</taxon>
        <taxon>Orchesellidae</taxon>
        <taxon>Orchesellinae</taxon>
        <taxon>Orchesella</taxon>
    </lineage>
</organism>
<accession>A0A1D2NIP1</accession>
<evidence type="ECO:0000313" key="3">
    <source>
        <dbReference type="Proteomes" id="UP000094527"/>
    </source>
</evidence>
<evidence type="ECO:0000256" key="1">
    <source>
        <dbReference type="SAM" id="SignalP"/>
    </source>
</evidence>